<accession>A0A4S8M1J1</accession>
<evidence type="ECO:0000259" key="2">
    <source>
        <dbReference type="Pfam" id="PF00248"/>
    </source>
</evidence>
<feature type="domain" description="NADP-dependent oxidoreductase" evidence="2">
    <location>
        <begin position="16"/>
        <end position="93"/>
    </location>
</feature>
<feature type="domain" description="NADP-dependent oxidoreductase" evidence="2">
    <location>
        <begin position="95"/>
        <end position="278"/>
    </location>
</feature>
<gene>
    <name evidence="3" type="ORF">K435DRAFT_797735</name>
</gene>
<dbReference type="Proteomes" id="UP000297245">
    <property type="component" value="Unassembled WGS sequence"/>
</dbReference>
<protein>
    <submittedName>
        <fullName evidence="3">Aldo/keto reductase</fullName>
    </submittedName>
</protein>
<sequence length="348" mass="37812">MSLAPRKIGNALVNPIGSGALRMSVTASTSDEERLKLLDSVLESGCNHWDTADVYGDSEEVIGKWFKHSGKRDSVFLATKFGITANGACGTPETDPNVPIEKTVAAMAELVKEGKVKYLGLSECTANGLRRAHAIHPISALQIEYSPLVLEIEDPKVALLQTARELGVTIVAYSPLARGMITGQIRSPDDFAPDDARRNFPRFQPENFPKILSVVDKIAEIGKKHNATAGQTTLAWILAQGEDFVIIPGTKKIKYHNENMGAASVKLSPEEIAQIRKTAEESEVPGDRYPPGHQAMVHVESVAFARVTPKANSSSNHSSDFYSSRIPNIGFRLQLGNFPKEVIPSISK</sequence>
<keyword evidence="4" id="KW-1185">Reference proteome</keyword>
<dbReference type="GO" id="GO:0016491">
    <property type="term" value="F:oxidoreductase activity"/>
    <property type="evidence" value="ECO:0007669"/>
    <property type="project" value="UniProtKB-KW"/>
</dbReference>
<dbReference type="GO" id="GO:0005737">
    <property type="term" value="C:cytoplasm"/>
    <property type="evidence" value="ECO:0007669"/>
    <property type="project" value="TreeGrafter"/>
</dbReference>
<evidence type="ECO:0000256" key="1">
    <source>
        <dbReference type="ARBA" id="ARBA00023002"/>
    </source>
</evidence>
<keyword evidence="1" id="KW-0560">Oxidoreductase</keyword>
<name>A0A4S8M1J1_DENBC</name>
<evidence type="ECO:0000313" key="3">
    <source>
        <dbReference type="EMBL" id="THU95954.1"/>
    </source>
</evidence>
<dbReference type="Pfam" id="PF00248">
    <property type="entry name" value="Aldo_ket_red"/>
    <property type="match status" value="2"/>
</dbReference>
<dbReference type="EMBL" id="ML179188">
    <property type="protein sequence ID" value="THU95954.1"/>
    <property type="molecule type" value="Genomic_DNA"/>
</dbReference>
<dbReference type="PANTHER" id="PTHR43625">
    <property type="entry name" value="AFLATOXIN B1 ALDEHYDE REDUCTASE"/>
    <property type="match status" value="1"/>
</dbReference>
<proteinExistence type="predicted"/>
<dbReference type="SUPFAM" id="SSF51430">
    <property type="entry name" value="NAD(P)-linked oxidoreductase"/>
    <property type="match status" value="1"/>
</dbReference>
<dbReference type="InterPro" id="IPR050791">
    <property type="entry name" value="Aldo-Keto_reductase"/>
</dbReference>
<organism evidence="3 4">
    <name type="scientific">Dendrothele bispora (strain CBS 962.96)</name>
    <dbReference type="NCBI Taxonomy" id="1314807"/>
    <lineage>
        <taxon>Eukaryota</taxon>
        <taxon>Fungi</taxon>
        <taxon>Dikarya</taxon>
        <taxon>Basidiomycota</taxon>
        <taxon>Agaricomycotina</taxon>
        <taxon>Agaricomycetes</taxon>
        <taxon>Agaricomycetidae</taxon>
        <taxon>Agaricales</taxon>
        <taxon>Agaricales incertae sedis</taxon>
        <taxon>Dendrothele</taxon>
    </lineage>
</organism>
<dbReference type="InterPro" id="IPR036812">
    <property type="entry name" value="NAD(P)_OxRdtase_dom_sf"/>
</dbReference>
<dbReference type="InterPro" id="IPR023210">
    <property type="entry name" value="NADP_OxRdtase_dom"/>
</dbReference>
<dbReference type="PANTHER" id="PTHR43625:SF40">
    <property type="entry name" value="ALDO-KETO REDUCTASE YAKC [NADP(+)]"/>
    <property type="match status" value="1"/>
</dbReference>
<dbReference type="OrthoDB" id="37537at2759"/>
<dbReference type="AlphaFoldDB" id="A0A4S8M1J1"/>
<reference evidence="3 4" key="1">
    <citation type="journal article" date="2019" name="Nat. Ecol. Evol.">
        <title>Megaphylogeny resolves global patterns of mushroom evolution.</title>
        <authorList>
            <person name="Varga T."/>
            <person name="Krizsan K."/>
            <person name="Foldi C."/>
            <person name="Dima B."/>
            <person name="Sanchez-Garcia M."/>
            <person name="Sanchez-Ramirez S."/>
            <person name="Szollosi G.J."/>
            <person name="Szarkandi J.G."/>
            <person name="Papp V."/>
            <person name="Albert L."/>
            <person name="Andreopoulos W."/>
            <person name="Angelini C."/>
            <person name="Antonin V."/>
            <person name="Barry K.W."/>
            <person name="Bougher N.L."/>
            <person name="Buchanan P."/>
            <person name="Buyck B."/>
            <person name="Bense V."/>
            <person name="Catcheside P."/>
            <person name="Chovatia M."/>
            <person name="Cooper J."/>
            <person name="Damon W."/>
            <person name="Desjardin D."/>
            <person name="Finy P."/>
            <person name="Geml J."/>
            <person name="Haridas S."/>
            <person name="Hughes K."/>
            <person name="Justo A."/>
            <person name="Karasinski D."/>
            <person name="Kautmanova I."/>
            <person name="Kiss B."/>
            <person name="Kocsube S."/>
            <person name="Kotiranta H."/>
            <person name="LaButti K.M."/>
            <person name="Lechner B.E."/>
            <person name="Liimatainen K."/>
            <person name="Lipzen A."/>
            <person name="Lukacs Z."/>
            <person name="Mihaltcheva S."/>
            <person name="Morgado L.N."/>
            <person name="Niskanen T."/>
            <person name="Noordeloos M.E."/>
            <person name="Ohm R.A."/>
            <person name="Ortiz-Santana B."/>
            <person name="Ovrebo C."/>
            <person name="Racz N."/>
            <person name="Riley R."/>
            <person name="Savchenko A."/>
            <person name="Shiryaev A."/>
            <person name="Soop K."/>
            <person name="Spirin V."/>
            <person name="Szebenyi C."/>
            <person name="Tomsovsky M."/>
            <person name="Tulloss R.E."/>
            <person name="Uehling J."/>
            <person name="Grigoriev I.V."/>
            <person name="Vagvolgyi C."/>
            <person name="Papp T."/>
            <person name="Martin F.M."/>
            <person name="Miettinen O."/>
            <person name="Hibbett D.S."/>
            <person name="Nagy L.G."/>
        </authorList>
    </citation>
    <scope>NUCLEOTIDE SEQUENCE [LARGE SCALE GENOMIC DNA]</scope>
    <source>
        <strain evidence="3 4">CBS 962.96</strain>
    </source>
</reference>
<evidence type="ECO:0000313" key="4">
    <source>
        <dbReference type="Proteomes" id="UP000297245"/>
    </source>
</evidence>
<dbReference type="Gene3D" id="3.20.20.100">
    <property type="entry name" value="NADP-dependent oxidoreductase domain"/>
    <property type="match status" value="1"/>
</dbReference>